<dbReference type="Pfam" id="PF13561">
    <property type="entry name" value="adh_short_C2"/>
    <property type="match status" value="1"/>
</dbReference>
<dbReference type="EMBL" id="BDLU01000014">
    <property type="protein sequence ID" value="GCE82390.1"/>
    <property type="molecule type" value="Genomic_DNA"/>
</dbReference>
<accession>A0A4P5NKZ8</accession>
<evidence type="ECO:0000313" key="1">
    <source>
        <dbReference type="EMBL" id="GCE82390.1"/>
    </source>
</evidence>
<gene>
    <name evidence="1" type="ORF">MSKU9_0531</name>
</gene>
<name>A0A4P5NKZ8_9PROT</name>
<dbReference type="SUPFAM" id="SSF51735">
    <property type="entry name" value="NAD(P)-binding Rossmann-fold domains"/>
    <property type="match status" value="1"/>
</dbReference>
<dbReference type="AlphaFoldDB" id="A0A4P5NKZ8"/>
<comment type="caution">
    <text evidence="1">The sequence shown here is derived from an EMBL/GenBank/DDBJ whole genome shotgun (WGS) entry which is preliminary data.</text>
</comment>
<sequence>MNEKLAVVREFTQWLCQRTPAGRCGNVEELIGAAIFLSSDASSFVNGHTLMVNTVWLHPFDK</sequence>
<dbReference type="InterPro" id="IPR002347">
    <property type="entry name" value="SDR_fam"/>
</dbReference>
<proteinExistence type="predicted"/>
<organism evidence="1 2">
    <name type="scientific">Komagataeibacter diospyri</name>
    <dbReference type="NCBI Taxonomy" id="1932662"/>
    <lineage>
        <taxon>Bacteria</taxon>
        <taxon>Pseudomonadati</taxon>
        <taxon>Pseudomonadota</taxon>
        <taxon>Alphaproteobacteria</taxon>
        <taxon>Acetobacterales</taxon>
        <taxon>Acetobacteraceae</taxon>
        <taxon>Komagataeibacter</taxon>
    </lineage>
</organism>
<dbReference type="InterPro" id="IPR036291">
    <property type="entry name" value="NAD(P)-bd_dom_sf"/>
</dbReference>
<dbReference type="Proteomes" id="UP000315095">
    <property type="component" value="Unassembled WGS sequence"/>
</dbReference>
<protein>
    <submittedName>
        <fullName evidence="1">Uncharacterized protein</fullName>
    </submittedName>
</protein>
<reference evidence="2" key="1">
    <citation type="submission" date="2017-01" db="EMBL/GenBank/DDBJ databases">
        <title>Komagataeibacter sp. MSKU9 whole genome sequencing project.</title>
        <authorList>
            <person name="Matsutani M."/>
            <person name="Naloka K."/>
            <person name="Theeragool G."/>
            <person name="Yakushi T."/>
            <person name="Matsushita K."/>
        </authorList>
    </citation>
    <scope>NUCLEOTIDE SEQUENCE [LARGE SCALE GENOMIC DNA]</scope>
    <source>
        <strain evidence="2">MSKU9</strain>
    </source>
</reference>
<evidence type="ECO:0000313" key="2">
    <source>
        <dbReference type="Proteomes" id="UP000315095"/>
    </source>
</evidence>
<keyword evidence="2" id="KW-1185">Reference proteome</keyword>
<dbReference type="Gene3D" id="3.40.50.720">
    <property type="entry name" value="NAD(P)-binding Rossmann-like Domain"/>
    <property type="match status" value="1"/>
</dbReference>